<dbReference type="Pfam" id="PF13239">
    <property type="entry name" value="2TM"/>
    <property type="match status" value="1"/>
</dbReference>
<feature type="transmembrane region" description="Helical" evidence="1">
    <location>
        <begin position="47"/>
        <end position="68"/>
    </location>
</feature>
<keyword evidence="1" id="KW-0472">Membrane</keyword>
<organism evidence="4 5">
    <name type="scientific">Flagellimonas alvinocaridis</name>
    <dbReference type="NCBI Taxonomy" id="2530200"/>
    <lineage>
        <taxon>Bacteria</taxon>
        <taxon>Pseudomonadati</taxon>
        <taxon>Bacteroidota</taxon>
        <taxon>Flavobacteriia</taxon>
        <taxon>Flavobacteriales</taxon>
        <taxon>Flavobacteriaceae</taxon>
        <taxon>Flagellimonas</taxon>
    </lineage>
</organism>
<dbReference type="InterPro" id="IPR050640">
    <property type="entry name" value="Bact_2-comp_sensor_kinase"/>
</dbReference>
<feature type="transmembrane region" description="Helical" evidence="1">
    <location>
        <begin position="122"/>
        <end position="145"/>
    </location>
</feature>
<dbReference type="InterPro" id="IPR010559">
    <property type="entry name" value="Sig_transdc_His_kin_internal"/>
</dbReference>
<evidence type="ECO:0000313" key="4">
    <source>
        <dbReference type="EMBL" id="THV59582.1"/>
    </source>
</evidence>
<feature type="transmembrane region" description="Helical" evidence="1">
    <location>
        <begin position="80"/>
        <end position="102"/>
    </location>
</feature>
<dbReference type="Proteomes" id="UP000310406">
    <property type="component" value="Unassembled WGS sequence"/>
</dbReference>
<dbReference type="GO" id="GO:0016020">
    <property type="term" value="C:membrane"/>
    <property type="evidence" value="ECO:0007669"/>
    <property type="project" value="InterPro"/>
</dbReference>
<dbReference type="OrthoDB" id="9809908at2"/>
<dbReference type="InterPro" id="IPR025698">
    <property type="entry name" value="2TM_dom"/>
</dbReference>
<reference evidence="4 5" key="1">
    <citation type="submission" date="2019-03" db="EMBL/GenBank/DDBJ databases">
        <title>Muricauda SCR12 sp.nov, a marine bacterium isolated from Pacific Ocean:the Okinawa trough.</title>
        <authorList>
            <person name="Liu L."/>
        </authorList>
    </citation>
    <scope>NUCLEOTIDE SEQUENCE [LARGE SCALE GENOMIC DNA]</scope>
    <source>
        <strain evidence="4 5">SCR12</strain>
    </source>
</reference>
<accession>A0A4S8RP09</accession>
<keyword evidence="5" id="KW-1185">Reference proteome</keyword>
<evidence type="ECO:0000256" key="1">
    <source>
        <dbReference type="SAM" id="Phobius"/>
    </source>
</evidence>
<dbReference type="RefSeq" id="WP_136566101.1">
    <property type="nucleotide sequence ID" value="NZ_SNTZ01000003.1"/>
</dbReference>
<dbReference type="EMBL" id="SNTZ01000003">
    <property type="protein sequence ID" value="THV59582.1"/>
    <property type="molecule type" value="Genomic_DNA"/>
</dbReference>
<evidence type="ECO:0000259" key="2">
    <source>
        <dbReference type="Pfam" id="PF06580"/>
    </source>
</evidence>
<protein>
    <submittedName>
        <fullName evidence="4">Histidine kinase</fullName>
    </submittedName>
</protein>
<keyword evidence="4" id="KW-0418">Kinase</keyword>
<feature type="domain" description="Signal transduction histidine kinase internal region" evidence="2">
    <location>
        <begin position="165"/>
        <end position="243"/>
    </location>
</feature>
<sequence>MEKTVRYIGKLLLTALGLGILIAVIFISVEALLGRRIVFGPTLFREVGYYVLYSIVLTLINSIYYDYINHKVVWKKYGKYRILISGIGGIVLTLLGIFWIRIVIGVGFEGKDWEAFVNGEEPIFYIVALLITVVVSVFFHAAYFYKNWQEKKVKEQKIIAGTASARFDALKNQLDPHFLFNSLNVLTSLIEEDPNQAQKFTTSLSKVYRYVLEQKNKDLVTVDEELNFARTYVRLLKMRFEDSIVFEIPENCSIPEAKIVPLSLQLLLENAVKHNVVTASRPLHIKVHEVGGMLVVSNNLQEKQVVKKSSGVGLQNIKQRYNILTDREVSIQKSASEFSVSLPMLTQKLTVMETQKDYIAQKRYAKAKEQVKAIKDFYSNLITYCIVIPFLWWINFRTTDFLWAFFPTLGWGFGVLMHGMEAFGYNPLWGKRWEERKIQEFMDEDTF</sequence>
<evidence type="ECO:0000259" key="3">
    <source>
        <dbReference type="Pfam" id="PF13239"/>
    </source>
</evidence>
<feature type="transmembrane region" description="Helical" evidence="1">
    <location>
        <begin position="7"/>
        <end position="27"/>
    </location>
</feature>
<gene>
    <name evidence="4" type="ORF">EZV76_08425</name>
</gene>
<dbReference type="Pfam" id="PF06580">
    <property type="entry name" value="His_kinase"/>
    <property type="match status" value="1"/>
</dbReference>
<dbReference type="PANTHER" id="PTHR34220:SF7">
    <property type="entry name" value="SENSOR HISTIDINE KINASE YPDA"/>
    <property type="match status" value="1"/>
</dbReference>
<evidence type="ECO:0000313" key="5">
    <source>
        <dbReference type="Proteomes" id="UP000310406"/>
    </source>
</evidence>
<keyword evidence="1" id="KW-1133">Transmembrane helix</keyword>
<dbReference type="InterPro" id="IPR036890">
    <property type="entry name" value="HATPase_C_sf"/>
</dbReference>
<feature type="domain" description="2TM" evidence="3">
    <location>
        <begin position="366"/>
        <end position="443"/>
    </location>
</feature>
<dbReference type="Gene3D" id="3.30.565.10">
    <property type="entry name" value="Histidine kinase-like ATPase, C-terminal domain"/>
    <property type="match status" value="1"/>
</dbReference>
<name>A0A4S8RP09_9FLAO</name>
<proteinExistence type="predicted"/>
<dbReference type="PANTHER" id="PTHR34220">
    <property type="entry name" value="SENSOR HISTIDINE KINASE YPDA"/>
    <property type="match status" value="1"/>
</dbReference>
<dbReference type="GO" id="GO:0000155">
    <property type="term" value="F:phosphorelay sensor kinase activity"/>
    <property type="evidence" value="ECO:0007669"/>
    <property type="project" value="InterPro"/>
</dbReference>
<keyword evidence="4" id="KW-0808">Transferase</keyword>
<keyword evidence="1" id="KW-0812">Transmembrane</keyword>
<feature type="transmembrane region" description="Helical" evidence="1">
    <location>
        <begin position="401"/>
        <end position="423"/>
    </location>
</feature>
<dbReference type="AlphaFoldDB" id="A0A4S8RP09"/>
<feature type="transmembrane region" description="Helical" evidence="1">
    <location>
        <begin position="377"/>
        <end position="395"/>
    </location>
</feature>
<comment type="caution">
    <text evidence="4">The sequence shown here is derived from an EMBL/GenBank/DDBJ whole genome shotgun (WGS) entry which is preliminary data.</text>
</comment>